<dbReference type="Pfam" id="PF25613">
    <property type="entry name" value="DUF7941"/>
    <property type="match status" value="1"/>
</dbReference>
<dbReference type="EMBL" id="AAAGNC010000003">
    <property type="protein sequence ID" value="EAC0255717.1"/>
    <property type="molecule type" value="Genomic_DNA"/>
</dbReference>
<proteinExistence type="predicted"/>
<sequence>MMINYAKPSNELVFDLINRDNPNLPIKASPANCYVEKVTQVPVNAASNNRNTSARLRGIQGSGFRDAITVYYDRVNLARLLPWGPSVQAQFVTFDAPNLHSAFSVLLDTYGVNFSAIDIQNYSLAGANTPNYTNTQTIAALSTSPAYIGSATLRYNRGLPVLDTSVKSDVLNAIQEPISPSLGKKCIDLLTYGIDFTAYKNLLTVDASGLPQWAGLRKVLDDLGIPNYAGPLNSNTVQDVPTSTAQFANKSYDRVVIQTGIDEEGVKGVAYYHYNS</sequence>
<comment type="caution">
    <text evidence="1">The sequence shown here is derived from an EMBL/GenBank/DDBJ whole genome shotgun (WGS) entry which is preliminary data.</text>
</comment>
<evidence type="ECO:0000313" key="1">
    <source>
        <dbReference type="EMBL" id="EAC0255717.1"/>
    </source>
</evidence>
<organism evidence="1">
    <name type="scientific">Salmonella enterica subsp. enterica serovar Chester</name>
    <dbReference type="NCBI Taxonomy" id="149386"/>
    <lineage>
        <taxon>Bacteria</taxon>
        <taxon>Pseudomonadati</taxon>
        <taxon>Pseudomonadota</taxon>
        <taxon>Gammaproteobacteria</taxon>
        <taxon>Enterobacterales</taxon>
        <taxon>Enterobacteriaceae</taxon>
        <taxon>Salmonella</taxon>
    </lineage>
</organism>
<gene>
    <name evidence="1" type="ORF">EHE49_03430</name>
</gene>
<protein>
    <recommendedName>
        <fullName evidence="2">Virion structural protein</fullName>
    </recommendedName>
</protein>
<accession>A0A3Z4X664</accession>
<name>A0A3Z4X664_SALET</name>
<dbReference type="AlphaFoldDB" id="A0A3Z4X664"/>
<dbReference type="Proteomes" id="UP000839816">
    <property type="component" value="Unassembled WGS sequence"/>
</dbReference>
<dbReference type="InterPro" id="IPR057701">
    <property type="entry name" value="DUF7941"/>
</dbReference>
<evidence type="ECO:0008006" key="2">
    <source>
        <dbReference type="Google" id="ProtNLM"/>
    </source>
</evidence>
<reference evidence="1" key="1">
    <citation type="submission" date="2018-11" db="EMBL/GenBank/DDBJ databases">
        <authorList>
            <person name="Ashton P.M."/>
            <person name="Dallman T."/>
            <person name="Nair S."/>
            <person name="De Pinna E."/>
            <person name="Peters T."/>
            <person name="Grant K."/>
        </authorList>
    </citation>
    <scope>NUCLEOTIDE SEQUENCE [LARGE SCALE GENOMIC DNA]</scope>
    <source>
        <strain evidence="1">634658</strain>
    </source>
</reference>